<gene>
    <name evidence="4" type="ORF">QJS04_geneDACA015573</name>
</gene>
<sequence>MIQFAKRLITNNINPTLVVTRFISASARPDLTCPGSRTLLDLIELGQRTNEPFTCVIYPFMAWALDVVKRAGLISAAFYTQACTVCAVYYQMYHGKTRASLVVDQTVEIEGVPRPFKLEELPSFLSVTGSYPAYFAMVLNQFSNIEGADWVFFNSVYELEKETLLPVKTTIPSMYLDNHHDKDDNSYGFSLFKPELDSCVGWLNTKAARSVVYVSFGSLAELGSEQIEEQAHGLLGCGKPFIWVVRASEEANLPHQLQEKGLSLIVRWCSQLEVLAHESVGCFVSHYEWNSLLEAMSIGMPVVGVPLTMDRPTDERGVGERGVGNGGEGGGGWGRSGEEGGVGEVC</sequence>
<dbReference type="AlphaFoldDB" id="A0AAV9ATH5"/>
<feature type="compositionally biased region" description="Gly residues" evidence="3">
    <location>
        <begin position="320"/>
        <end position="346"/>
    </location>
</feature>
<dbReference type="SUPFAM" id="SSF53756">
    <property type="entry name" value="UDP-Glycosyltransferase/glycogen phosphorylase"/>
    <property type="match status" value="1"/>
</dbReference>
<name>A0AAV9ATH5_ACOGR</name>
<feature type="region of interest" description="Disordered" evidence="3">
    <location>
        <begin position="313"/>
        <end position="346"/>
    </location>
</feature>
<dbReference type="InterPro" id="IPR002213">
    <property type="entry name" value="UDP_glucos_trans"/>
</dbReference>
<dbReference type="EMBL" id="JAUJYN010000007">
    <property type="protein sequence ID" value="KAK1267461.1"/>
    <property type="molecule type" value="Genomic_DNA"/>
</dbReference>
<reference evidence="4" key="2">
    <citation type="submission" date="2023-06" db="EMBL/GenBank/DDBJ databases">
        <authorList>
            <person name="Ma L."/>
            <person name="Liu K.-W."/>
            <person name="Li Z."/>
            <person name="Hsiao Y.-Y."/>
            <person name="Qi Y."/>
            <person name="Fu T."/>
            <person name="Tang G."/>
            <person name="Zhang D."/>
            <person name="Sun W.-H."/>
            <person name="Liu D.-K."/>
            <person name="Li Y."/>
            <person name="Chen G.-Z."/>
            <person name="Liu X.-D."/>
            <person name="Liao X.-Y."/>
            <person name="Jiang Y.-T."/>
            <person name="Yu X."/>
            <person name="Hao Y."/>
            <person name="Huang J."/>
            <person name="Zhao X.-W."/>
            <person name="Ke S."/>
            <person name="Chen Y.-Y."/>
            <person name="Wu W.-L."/>
            <person name="Hsu J.-L."/>
            <person name="Lin Y.-F."/>
            <person name="Huang M.-D."/>
            <person name="Li C.-Y."/>
            <person name="Huang L."/>
            <person name="Wang Z.-W."/>
            <person name="Zhao X."/>
            <person name="Zhong W.-Y."/>
            <person name="Peng D.-H."/>
            <person name="Ahmad S."/>
            <person name="Lan S."/>
            <person name="Zhang J.-S."/>
            <person name="Tsai W.-C."/>
            <person name="Van De Peer Y."/>
            <person name="Liu Z.-J."/>
        </authorList>
    </citation>
    <scope>NUCLEOTIDE SEQUENCE</scope>
    <source>
        <strain evidence="4">SCP</strain>
        <tissue evidence="4">Leaves</tissue>
    </source>
</reference>
<evidence type="ECO:0000313" key="4">
    <source>
        <dbReference type="EMBL" id="KAK1267461.1"/>
    </source>
</evidence>
<dbReference type="PANTHER" id="PTHR11926">
    <property type="entry name" value="GLUCOSYL/GLUCURONOSYL TRANSFERASES"/>
    <property type="match status" value="1"/>
</dbReference>
<keyword evidence="2" id="KW-0808">Transferase</keyword>
<reference evidence="4" key="1">
    <citation type="journal article" date="2023" name="Nat. Commun.">
        <title>Diploid and tetraploid genomes of Acorus and the evolution of monocots.</title>
        <authorList>
            <person name="Ma L."/>
            <person name="Liu K.W."/>
            <person name="Li Z."/>
            <person name="Hsiao Y.Y."/>
            <person name="Qi Y."/>
            <person name="Fu T."/>
            <person name="Tang G.D."/>
            <person name="Zhang D."/>
            <person name="Sun W.H."/>
            <person name="Liu D.K."/>
            <person name="Li Y."/>
            <person name="Chen G.Z."/>
            <person name="Liu X.D."/>
            <person name="Liao X.Y."/>
            <person name="Jiang Y.T."/>
            <person name="Yu X."/>
            <person name="Hao Y."/>
            <person name="Huang J."/>
            <person name="Zhao X.W."/>
            <person name="Ke S."/>
            <person name="Chen Y.Y."/>
            <person name="Wu W.L."/>
            <person name="Hsu J.L."/>
            <person name="Lin Y.F."/>
            <person name="Huang M.D."/>
            <person name="Li C.Y."/>
            <person name="Huang L."/>
            <person name="Wang Z.W."/>
            <person name="Zhao X."/>
            <person name="Zhong W.Y."/>
            <person name="Peng D.H."/>
            <person name="Ahmad S."/>
            <person name="Lan S."/>
            <person name="Zhang J.S."/>
            <person name="Tsai W.C."/>
            <person name="Van de Peer Y."/>
            <person name="Liu Z.J."/>
        </authorList>
    </citation>
    <scope>NUCLEOTIDE SEQUENCE</scope>
    <source>
        <strain evidence="4">SCP</strain>
    </source>
</reference>
<organism evidence="4 5">
    <name type="scientific">Acorus gramineus</name>
    <name type="common">Dwarf sweet flag</name>
    <dbReference type="NCBI Taxonomy" id="55184"/>
    <lineage>
        <taxon>Eukaryota</taxon>
        <taxon>Viridiplantae</taxon>
        <taxon>Streptophyta</taxon>
        <taxon>Embryophyta</taxon>
        <taxon>Tracheophyta</taxon>
        <taxon>Spermatophyta</taxon>
        <taxon>Magnoliopsida</taxon>
        <taxon>Liliopsida</taxon>
        <taxon>Acoraceae</taxon>
        <taxon>Acorus</taxon>
    </lineage>
</organism>
<keyword evidence="5" id="KW-1185">Reference proteome</keyword>
<evidence type="ECO:0000256" key="1">
    <source>
        <dbReference type="ARBA" id="ARBA00009995"/>
    </source>
</evidence>
<dbReference type="Proteomes" id="UP001179952">
    <property type="component" value="Unassembled WGS sequence"/>
</dbReference>
<comment type="caution">
    <text evidence="4">The sequence shown here is derived from an EMBL/GenBank/DDBJ whole genome shotgun (WGS) entry which is preliminary data.</text>
</comment>
<protein>
    <submittedName>
        <fullName evidence="4">UDP-glycosyltransferase 74F2</fullName>
    </submittedName>
</protein>
<dbReference type="Pfam" id="PF00201">
    <property type="entry name" value="UDPGT"/>
    <property type="match status" value="1"/>
</dbReference>
<dbReference type="Gene3D" id="3.40.50.2000">
    <property type="entry name" value="Glycogen Phosphorylase B"/>
    <property type="match status" value="2"/>
</dbReference>
<proteinExistence type="inferred from homology"/>
<dbReference type="CDD" id="cd03784">
    <property type="entry name" value="GT1_Gtf-like"/>
    <property type="match status" value="1"/>
</dbReference>
<evidence type="ECO:0000256" key="3">
    <source>
        <dbReference type="SAM" id="MobiDB-lite"/>
    </source>
</evidence>
<comment type="similarity">
    <text evidence="1">Belongs to the UDP-glycosyltransferase family.</text>
</comment>
<accession>A0AAV9ATH5</accession>
<dbReference type="GO" id="GO:0080043">
    <property type="term" value="F:quercetin 3-O-glucosyltransferase activity"/>
    <property type="evidence" value="ECO:0007669"/>
    <property type="project" value="TreeGrafter"/>
</dbReference>
<evidence type="ECO:0000313" key="5">
    <source>
        <dbReference type="Proteomes" id="UP001179952"/>
    </source>
</evidence>
<dbReference type="GO" id="GO:0080044">
    <property type="term" value="F:quercetin 7-O-glucosyltransferase activity"/>
    <property type="evidence" value="ECO:0007669"/>
    <property type="project" value="TreeGrafter"/>
</dbReference>
<dbReference type="PANTHER" id="PTHR11926:SF1553">
    <property type="entry name" value="GLYCOSYLTRANSFERASE"/>
    <property type="match status" value="1"/>
</dbReference>
<evidence type="ECO:0000256" key="2">
    <source>
        <dbReference type="ARBA" id="ARBA00022679"/>
    </source>
</evidence>